<dbReference type="EMBL" id="JAQNDN010000027">
    <property type="protein sequence ID" value="MDC0675310.1"/>
    <property type="molecule type" value="Genomic_DNA"/>
</dbReference>
<proteinExistence type="predicted"/>
<gene>
    <name evidence="1" type="ORF">POL58_46640</name>
</gene>
<organism evidence="1 2">
    <name type="scientific">Nannocystis radixulma</name>
    <dbReference type="NCBI Taxonomy" id="2995305"/>
    <lineage>
        <taxon>Bacteria</taxon>
        <taxon>Pseudomonadati</taxon>
        <taxon>Myxococcota</taxon>
        <taxon>Polyangia</taxon>
        <taxon>Nannocystales</taxon>
        <taxon>Nannocystaceae</taxon>
        <taxon>Nannocystis</taxon>
    </lineage>
</organism>
<protein>
    <submittedName>
        <fullName evidence="1">Uncharacterized protein</fullName>
    </submittedName>
</protein>
<keyword evidence="2" id="KW-1185">Reference proteome</keyword>
<comment type="caution">
    <text evidence="1">The sequence shown here is derived from an EMBL/GenBank/DDBJ whole genome shotgun (WGS) entry which is preliminary data.</text>
</comment>
<accession>A0ABT5BP14</accession>
<dbReference type="Proteomes" id="UP001217838">
    <property type="component" value="Unassembled WGS sequence"/>
</dbReference>
<sequence length="70" mass="7289">MYLGSGVALMVLKYAVDAGLIYAATGHVWTPAEFLSPLLSTREAILGGRNEWTLPVMLAASLPSPGSASP</sequence>
<reference evidence="1 2" key="1">
    <citation type="submission" date="2022-11" db="EMBL/GenBank/DDBJ databases">
        <title>Minimal conservation of predation-associated metabolite biosynthetic gene clusters underscores biosynthetic potential of Myxococcota including descriptions for ten novel species: Archangium lansinium sp. nov., Myxococcus landrumus sp. nov., Nannocystis bai.</title>
        <authorList>
            <person name="Ahearne A."/>
            <person name="Stevens C."/>
            <person name="Dowd S."/>
        </authorList>
    </citation>
    <scope>NUCLEOTIDE SEQUENCE [LARGE SCALE GENOMIC DNA]</scope>
    <source>
        <strain evidence="1 2">NCELM</strain>
    </source>
</reference>
<evidence type="ECO:0000313" key="1">
    <source>
        <dbReference type="EMBL" id="MDC0675310.1"/>
    </source>
</evidence>
<evidence type="ECO:0000313" key="2">
    <source>
        <dbReference type="Proteomes" id="UP001217838"/>
    </source>
</evidence>
<dbReference type="RefSeq" id="WP_272010268.1">
    <property type="nucleotide sequence ID" value="NZ_JAQNDN010000027.1"/>
</dbReference>
<name>A0ABT5BP14_9BACT</name>